<evidence type="ECO:0000313" key="2">
    <source>
        <dbReference type="Proteomes" id="UP000319175"/>
    </source>
</evidence>
<dbReference type="AlphaFoldDB" id="A0A501PYL4"/>
<sequence length="149" mass="17682">MKKTVLLFLGVLFLLSCSRKKLDYSEKTMDSIPIYLVLANEDSVSYQKRMVYNKKAFDVFINQENDSMNRVNLFKIANRYFNMDNMEEYQKTTRIVLEKAERSDDILAIAKACYYLGDYYADMMTRKDSAYFFIPNQKDFIKKQMTVLI</sequence>
<gene>
    <name evidence="1" type="ORF">FJA49_13930</name>
</gene>
<accession>A0A501PYL4</accession>
<comment type="caution">
    <text evidence="1">The sequence shown here is derived from an EMBL/GenBank/DDBJ whole genome shotgun (WGS) entry which is preliminary data.</text>
</comment>
<keyword evidence="2" id="KW-1185">Reference proteome</keyword>
<dbReference type="OrthoDB" id="977000at2"/>
<proteinExistence type="predicted"/>
<reference evidence="1 2" key="1">
    <citation type="submission" date="2019-06" db="EMBL/GenBank/DDBJ databases">
        <title>Flavobacterium sp. MaA-Y11 from geoumgang.</title>
        <authorList>
            <person name="Jeong S."/>
        </authorList>
    </citation>
    <scope>NUCLEOTIDE SEQUENCE [LARGE SCALE GENOMIC DNA]</scope>
    <source>
        <strain evidence="1 2">MaA-Y11</strain>
    </source>
</reference>
<organism evidence="1 2">
    <name type="scientific">Flavobacterium microcysteis</name>
    <dbReference type="NCBI Taxonomy" id="2596891"/>
    <lineage>
        <taxon>Bacteria</taxon>
        <taxon>Pseudomonadati</taxon>
        <taxon>Bacteroidota</taxon>
        <taxon>Flavobacteriia</taxon>
        <taxon>Flavobacteriales</taxon>
        <taxon>Flavobacteriaceae</taxon>
        <taxon>Flavobacterium</taxon>
    </lineage>
</organism>
<name>A0A501PYL4_9FLAO</name>
<dbReference type="RefSeq" id="WP_140001542.1">
    <property type="nucleotide sequence ID" value="NZ_VFJE01000056.1"/>
</dbReference>
<dbReference type="Proteomes" id="UP000319175">
    <property type="component" value="Unassembled WGS sequence"/>
</dbReference>
<protein>
    <submittedName>
        <fullName evidence="1">Uncharacterized protein</fullName>
    </submittedName>
</protein>
<evidence type="ECO:0000313" key="1">
    <source>
        <dbReference type="EMBL" id="TPD65298.1"/>
    </source>
</evidence>
<dbReference type="EMBL" id="VFJE01000056">
    <property type="protein sequence ID" value="TPD65298.1"/>
    <property type="molecule type" value="Genomic_DNA"/>
</dbReference>
<dbReference type="PROSITE" id="PS51257">
    <property type="entry name" value="PROKAR_LIPOPROTEIN"/>
    <property type="match status" value="1"/>
</dbReference>